<dbReference type="PANTHER" id="PTHR43283:SF3">
    <property type="entry name" value="BETA-LACTAMASE FAMILY PROTEIN (AFU_ORTHOLOGUE AFUA_5G07500)"/>
    <property type="match status" value="1"/>
</dbReference>
<dbReference type="SUPFAM" id="SSF56601">
    <property type="entry name" value="beta-lactamase/transpeptidase-like"/>
    <property type="match status" value="1"/>
</dbReference>
<dbReference type="Gene3D" id="3.40.710.10">
    <property type="entry name" value="DD-peptidase/beta-lactamase superfamily"/>
    <property type="match status" value="1"/>
</dbReference>
<accession>A0A381TCY9</accession>
<name>A0A381TCY9_9ZZZZ</name>
<dbReference type="InterPro" id="IPR001466">
    <property type="entry name" value="Beta-lactam-related"/>
</dbReference>
<organism evidence="2">
    <name type="scientific">marine metagenome</name>
    <dbReference type="NCBI Taxonomy" id="408172"/>
    <lineage>
        <taxon>unclassified sequences</taxon>
        <taxon>metagenomes</taxon>
        <taxon>ecological metagenomes</taxon>
    </lineage>
</organism>
<dbReference type="Pfam" id="PF00144">
    <property type="entry name" value="Beta-lactamase"/>
    <property type="match status" value="1"/>
</dbReference>
<evidence type="ECO:0000259" key="1">
    <source>
        <dbReference type="Pfam" id="PF00144"/>
    </source>
</evidence>
<feature type="domain" description="Beta-lactamase-related" evidence="1">
    <location>
        <begin position="41"/>
        <end position="418"/>
    </location>
</feature>
<evidence type="ECO:0000313" key="2">
    <source>
        <dbReference type="EMBL" id="SVA11783.1"/>
    </source>
</evidence>
<protein>
    <recommendedName>
        <fullName evidence="1">Beta-lactamase-related domain-containing protein</fullName>
    </recommendedName>
</protein>
<dbReference type="PANTHER" id="PTHR43283">
    <property type="entry name" value="BETA-LACTAMASE-RELATED"/>
    <property type="match status" value="1"/>
</dbReference>
<reference evidence="2" key="1">
    <citation type="submission" date="2018-05" db="EMBL/GenBank/DDBJ databases">
        <authorList>
            <person name="Lanie J.A."/>
            <person name="Ng W.-L."/>
            <person name="Kazmierczak K.M."/>
            <person name="Andrzejewski T.M."/>
            <person name="Davidsen T.M."/>
            <person name="Wayne K.J."/>
            <person name="Tettelin H."/>
            <person name="Glass J.I."/>
            <person name="Rusch D."/>
            <person name="Podicherti R."/>
            <person name="Tsui H.-C.T."/>
            <person name="Winkler M.E."/>
        </authorList>
    </citation>
    <scope>NUCLEOTIDE SEQUENCE</scope>
</reference>
<dbReference type="InterPro" id="IPR050789">
    <property type="entry name" value="Diverse_Enzym_Activities"/>
</dbReference>
<dbReference type="InterPro" id="IPR012338">
    <property type="entry name" value="Beta-lactam/transpept-like"/>
</dbReference>
<dbReference type="AlphaFoldDB" id="A0A381TCY9"/>
<gene>
    <name evidence="2" type="ORF">METZ01_LOCUS64637</name>
</gene>
<dbReference type="EMBL" id="UINC01004100">
    <property type="protein sequence ID" value="SVA11783.1"/>
    <property type="molecule type" value="Genomic_DNA"/>
</dbReference>
<proteinExistence type="predicted"/>
<sequence>MKMHLILFSAVLLAFTSAIAGELKTSKPSKAGFDGDRLKRIDRMIQGCVDRKEVPGAVAILIRNGNIAYHKAFGWADIASKKPLKNDSLFRIASMSKLITTVAALQIYEKGHYNMHTELGSVLPEFKEQQILESWNTEKGDFVTRPAQKKILINQLFTHTSGIVYPVFTSKGRAGYMKSKITDAFPGGNETLEDNIKRLASVPLAHEPGEGYTYGMNMDVLGRIIEVLDGRPFAKYMRDEIFTPLDMKDTGFSIPKKKYNRMATVYTTKNGKMELFDDEVFAERLPNNTPEWWKRNPDKIALGGGGIISTAYDYACFLQMLVNDGELDGKRILGRKTVEMISRGLYQSTPDSSTSVGLSVSVVTDANKHLHPESEGTYSWGGYFYTSFWVDRKEKFVGVLMSQINPGQSEMAANFKLMAYTSLK</sequence>